<evidence type="ECO:0000256" key="6">
    <source>
        <dbReference type="PROSITE-ProRule" id="PRU00169"/>
    </source>
</evidence>
<evidence type="ECO:0000313" key="10">
    <source>
        <dbReference type="Proteomes" id="UP000236173"/>
    </source>
</evidence>
<dbReference type="PROSITE" id="PS50110">
    <property type="entry name" value="RESPONSE_REGULATORY"/>
    <property type="match status" value="1"/>
</dbReference>
<dbReference type="SMART" id="SM00448">
    <property type="entry name" value="REC"/>
    <property type="match status" value="1"/>
</dbReference>
<sequence length="1181" mass="131784">MRARNWRDIGYALAEHLKVIVPFDRLTFTLVDPTTGLAEVLVAEGEIEGLTRTGERIPLEGTATGWVVQHRAPLVETEANYQTTQFELALRAGFRSRLAVPVEVDGRIVAVLVFHSRSPSAYALEHADRLRPLMLLVASALQRLSERWELEQALSQERTMRERLELLRRLDTLLLSDMPMPQVLQGFAKALRPFVPFDRLSLSIYDETTNREWLFVVWHDTATWDAREVSPMAPFGAAKQVMRTGQPLLRPHLDPAEFPAEAWLRERGFRSALVYPLPMREHFKATLNFSSRTPNRFTDEHIAFLNEIAEQVALALHALLSEAAEREHNENVRRLLQASVDLLAAHTVDDIVRVINRSLKALGIPPQVAIFVRFPDGVVRQAAETPEGLMWFVPHWLPQPIQPGATVMGDILLGRLSLFVTNDPINDTWGAEQQEWKRQLGDKAIKFGNAVVPMQGYTRVIGAIAVDFRESQRLISPQDELVQTLVTLANLAGLALENVWLRERMEQQLKETQILNDLIIHVTAGADWRHIAHKLVEQLPQVLPCDTASVSLLTEDGQHLEFVATYPAPPPGFPLGVRVPVTVGIMGYVVRTGEPVLERDVRTNPHYFAGRPETLSELCVPIRVGQKVVGVINLESRRLGAFTDAHLAFLQTLAAQLGTVMERAQLLQRQTELTQQLSAIFESVQEGIALVLTDGRLDDVNERFGELVGMPAAQLRNQPVDVLRTALLRRAADPTALQAALDATLNDFTQPHTDALFLTDPERIVERYCVPVWLPDGTLMGQLWVLRDVTEERRRQQEALRVERLRTLGELASGIAHDLNNALAPLLGSAELLRQHTDPEIRDLAETILHATEHAIGIARRLQSFYRATAASAHLPLNLNELVQDAIALTRPRWHDEALMEGVRILVETHFAEGLSVRGDAAELRQAFINILLNAVDAILERAKVTGRREGTITIATAREGNLAVVRITDDGIGMTEEVQRRAFEAFFTTKGERGSGLGLSTALATVLVHGGRIYLKSAPLHGTTVTVTLPSQQETAVAADPAEHPVEAPLPHWRILVVEDQAPVLQTVVLQLRRLGQEVLTATDGIEAWEILSKEPVDLLVTDLSMPRMNGLELTRRVHERFPHLPTVLMTGWGEAFREDELAALGIRAVLNKPVTLAAWQSLLRRLVSDNIHDGTTARR</sequence>
<evidence type="ECO:0000256" key="2">
    <source>
        <dbReference type="ARBA" id="ARBA00012438"/>
    </source>
</evidence>
<organism evidence="9 10">
    <name type="scientific">Candidatus Fervidibacter japonicus</name>
    <dbReference type="NCBI Taxonomy" id="2035412"/>
    <lineage>
        <taxon>Bacteria</taxon>
        <taxon>Candidatus Fervidibacterota</taxon>
        <taxon>Candidatus Fervidibacter</taxon>
    </lineage>
</organism>
<dbReference type="Gene3D" id="3.30.565.10">
    <property type="entry name" value="Histidine kinase-like ATPase, C-terminal domain"/>
    <property type="match status" value="1"/>
</dbReference>
<reference evidence="10" key="1">
    <citation type="submission" date="2017-09" db="EMBL/GenBank/DDBJ databases">
        <title>Metaegenomics of thermophilic ammonia-oxidizing enrichment culture.</title>
        <authorList>
            <person name="Kato S."/>
            <person name="Suzuki K."/>
        </authorList>
    </citation>
    <scope>NUCLEOTIDE SEQUENCE [LARGE SCALE GENOMIC DNA]</scope>
</reference>
<dbReference type="InterPro" id="IPR035965">
    <property type="entry name" value="PAS-like_dom_sf"/>
</dbReference>
<dbReference type="PRINTS" id="PR00344">
    <property type="entry name" value="BCTRLSENSOR"/>
</dbReference>
<dbReference type="InterPro" id="IPR011006">
    <property type="entry name" value="CheY-like_superfamily"/>
</dbReference>
<dbReference type="Pfam" id="PF00512">
    <property type="entry name" value="HisKA"/>
    <property type="match status" value="1"/>
</dbReference>
<evidence type="ECO:0000313" key="9">
    <source>
        <dbReference type="EMBL" id="GBC99916.1"/>
    </source>
</evidence>
<accession>A0A2H5XFG3</accession>
<keyword evidence="3 6" id="KW-0597">Phosphoprotein</keyword>
<keyword evidence="4" id="KW-0808">Transferase</keyword>
<comment type="catalytic activity">
    <reaction evidence="1">
        <text>ATP + protein L-histidine = ADP + protein N-phospho-L-histidine.</text>
        <dbReference type="EC" id="2.7.13.3"/>
    </reaction>
</comment>
<dbReference type="InterPro" id="IPR003594">
    <property type="entry name" value="HATPase_dom"/>
</dbReference>
<dbReference type="InterPro" id="IPR005467">
    <property type="entry name" value="His_kinase_dom"/>
</dbReference>
<dbReference type="InterPro" id="IPR001789">
    <property type="entry name" value="Sig_transdc_resp-reg_receiver"/>
</dbReference>
<feature type="modified residue" description="4-aspartylphosphate" evidence="6">
    <location>
        <position position="1104"/>
    </location>
</feature>
<dbReference type="EC" id="2.7.13.3" evidence="2"/>
<dbReference type="InterPro" id="IPR000014">
    <property type="entry name" value="PAS"/>
</dbReference>
<dbReference type="SMART" id="SM00387">
    <property type="entry name" value="HATPase_c"/>
    <property type="match status" value="1"/>
</dbReference>
<dbReference type="SUPFAM" id="SSF55874">
    <property type="entry name" value="ATPase domain of HSP90 chaperone/DNA topoisomerase II/histidine kinase"/>
    <property type="match status" value="1"/>
</dbReference>
<proteinExistence type="predicted"/>
<name>A0A2H5XFG3_9BACT</name>
<dbReference type="InterPro" id="IPR013656">
    <property type="entry name" value="PAS_4"/>
</dbReference>
<evidence type="ECO:0000256" key="5">
    <source>
        <dbReference type="ARBA" id="ARBA00022777"/>
    </source>
</evidence>
<keyword evidence="5 9" id="KW-0418">Kinase</keyword>
<dbReference type="EMBL" id="BEHT01000043">
    <property type="protein sequence ID" value="GBC99916.1"/>
    <property type="molecule type" value="Genomic_DNA"/>
</dbReference>
<dbReference type="Pfam" id="PF01590">
    <property type="entry name" value="GAF"/>
    <property type="match status" value="1"/>
</dbReference>
<feature type="domain" description="Response regulatory" evidence="8">
    <location>
        <begin position="1055"/>
        <end position="1169"/>
    </location>
</feature>
<dbReference type="InterPro" id="IPR004358">
    <property type="entry name" value="Sig_transdc_His_kin-like_C"/>
</dbReference>
<dbReference type="Pfam" id="PF13185">
    <property type="entry name" value="GAF_2"/>
    <property type="match status" value="2"/>
</dbReference>
<dbReference type="CDD" id="cd00156">
    <property type="entry name" value="REC"/>
    <property type="match status" value="1"/>
</dbReference>
<dbReference type="PROSITE" id="PS50109">
    <property type="entry name" value="HIS_KIN"/>
    <property type="match status" value="1"/>
</dbReference>
<dbReference type="Gene3D" id="1.10.287.130">
    <property type="match status" value="1"/>
</dbReference>
<dbReference type="InterPro" id="IPR036890">
    <property type="entry name" value="HATPase_C_sf"/>
</dbReference>
<dbReference type="Gene3D" id="3.30.450.40">
    <property type="match status" value="4"/>
</dbReference>
<dbReference type="SUPFAM" id="SSF47384">
    <property type="entry name" value="Homodimeric domain of signal transducing histidine kinase"/>
    <property type="match status" value="1"/>
</dbReference>
<evidence type="ECO:0000256" key="4">
    <source>
        <dbReference type="ARBA" id="ARBA00022679"/>
    </source>
</evidence>
<dbReference type="GO" id="GO:0000155">
    <property type="term" value="F:phosphorelay sensor kinase activity"/>
    <property type="evidence" value="ECO:0007669"/>
    <property type="project" value="InterPro"/>
</dbReference>
<dbReference type="InterPro" id="IPR036097">
    <property type="entry name" value="HisK_dim/P_sf"/>
</dbReference>
<dbReference type="SUPFAM" id="SSF52172">
    <property type="entry name" value="CheY-like"/>
    <property type="match status" value="1"/>
</dbReference>
<dbReference type="AlphaFoldDB" id="A0A2H5XFG3"/>
<dbReference type="PANTHER" id="PTHR43065">
    <property type="entry name" value="SENSOR HISTIDINE KINASE"/>
    <property type="match status" value="1"/>
</dbReference>
<evidence type="ECO:0000256" key="3">
    <source>
        <dbReference type="ARBA" id="ARBA00022553"/>
    </source>
</evidence>
<dbReference type="SMART" id="SM00388">
    <property type="entry name" value="HisKA"/>
    <property type="match status" value="1"/>
</dbReference>
<dbReference type="Pfam" id="PF02518">
    <property type="entry name" value="HATPase_c"/>
    <property type="match status" value="1"/>
</dbReference>
<dbReference type="SUPFAM" id="SSF55781">
    <property type="entry name" value="GAF domain-like"/>
    <property type="match status" value="4"/>
</dbReference>
<dbReference type="CDD" id="cd00075">
    <property type="entry name" value="HATPase"/>
    <property type="match status" value="1"/>
</dbReference>
<dbReference type="InterPro" id="IPR029016">
    <property type="entry name" value="GAF-like_dom_sf"/>
</dbReference>
<dbReference type="Proteomes" id="UP000236173">
    <property type="component" value="Unassembled WGS sequence"/>
</dbReference>
<dbReference type="InterPro" id="IPR003018">
    <property type="entry name" value="GAF"/>
</dbReference>
<evidence type="ECO:0000256" key="1">
    <source>
        <dbReference type="ARBA" id="ARBA00000085"/>
    </source>
</evidence>
<dbReference type="InterPro" id="IPR003661">
    <property type="entry name" value="HisK_dim/P_dom"/>
</dbReference>
<dbReference type="SUPFAM" id="SSF55785">
    <property type="entry name" value="PYP-like sensor domain (PAS domain)"/>
    <property type="match status" value="1"/>
</dbReference>
<dbReference type="Gene3D" id="3.40.50.2300">
    <property type="match status" value="1"/>
</dbReference>
<dbReference type="PANTHER" id="PTHR43065:SF42">
    <property type="entry name" value="TWO-COMPONENT SENSOR PPRA"/>
    <property type="match status" value="1"/>
</dbReference>
<dbReference type="CDD" id="cd00082">
    <property type="entry name" value="HisKA"/>
    <property type="match status" value="1"/>
</dbReference>
<evidence type="ECO:0000259" key="7">
    <source>
        <dbReference type="PROSITE" id="PS50109"/>
    </source>
</evidence>
<evidence type="ECO:0000259" key="8">
    <source>
        <dbReference type="PROSITE" id="PS50110"/>
    </source>
</evidence>
<dbReference type="NCBIfam" id="TIGR00229">
    <property type="entry name" value="sensory_box"/>
    <property type="match status" value="1"/>
</dbReference>
<dbReference type="Pfam" id="PF08448">
    <property type="entry name" value="PAS_4"/>
    <property type="match status" value="1"/>
</dbReference>
<comment type="caution">
    <text evidence="9">The sequence shown here is derived from an EMBL/GenBank/DDBJ whole genome shotgun (WGS) entry which is preliminary data.</text>
</comment>
<dbReference type="Gene3D" id="3.30.450.20">
    <property type="entry name" value="PAS domain"/>
    <property type="match status" value="1"/>
</dbReference>
<gene>
    <name evidence="9" type="primary">cckA_4</name>
    <name evidence="9" type="ORF">HRbin17_02448</name>
</gene>
<protein>
    <recommendedName>
        <fullName evidence="2">histidine kinase</fullName>
        <ecNumber evidence="2">2.7.13.3</ecNumber>
    </recommendedName>
</protein>
<feature type="domain" description="Histidine kinase" evidence="7">
    <location>
        <begin position="814"/>
        <end position="1034"/>
    </location>
</feature>
<dbReference type="Pfam" id="PF00072">
    <property type="entry name" value="Response_reg"/>
    <property type="match status" value="1"/>
</dbReference>
<dbReference type="SMART" id="SM00065">
    <property type="entry name" value="GAF"/>
    <property type="match status" value="3"/>
</dbReference>